<evidence type="ECO:0000313" key="3">
    <source>
        <dbReference type="Proteomes" id="UP001642540"/>
    </source>
</evidence>
<feature type="chain" id="PRO_5046259922" description="Auto-transporter adhesin head GIN domain-containing protein" evidence="1">
    <location>
        <begin position="22"/>
        <end position="219"/>
    </location>
</feature>
<proteinExistence type="predicted"/>
<dbReference type="EMBL" id="CAXLJM020000007">
    <property type="protein sequence ID" value="CAL8072772.1"/>
    <property type="molecule type" value="Genomic_DNA"/>
</dbReference>
<comment type="caution">
    <text evidence="2">The sequence shown here is derived from an EMBL/GenBank/DDBJ whole genome shotgun (WGS) entry which is preliminary data.</text>
</comment>
<reference evidence="2 3" key="1">
    <citation type="submission" date="2024-08" db="EMBL/GenBank/DDBJ databases">
        <authorList>
            <person name="Cucini C."/>
            <person name="Frati F."/>
        </authorList>
    </citation>
    <scope>NUCLEOTIDE SEQUENCE [LARGE SCALE GENOMIC DNA]</scope>
</reference>
<name>A0ABP1PPI9_9HEXA</name>
<protein>
    <recommendedName>
        <fullName evidence="4">Auto-transporter adhesin head GIN domain-containing protein</fullName>
    </recommendedName>
</protein>
<keyword evidence="1" id="KW-0732">Signal</keyword>
<feature type="signal peptide" evidence="1">
    <location>
        <begin position="1"/>
        <end position="21"/>
    </location>
</feature>
<evidence type="ECO:0008006" key="4">
    <source>
        <dbReference type="Google" id="ProtNLM"/>
    </source>
</evidence>
<keyword evidence="3" id="KW-1185">Reference proteome</keyword>
<dbReference type="InterPro" id="IPR012334">
    <property type="entry name" value="Pectin_lyas_fold"/>
</dbReference>
<organism evidence="2 3">
    <name type="scientific">Orchesella dallaii</name>
    <dbReference type="NCBI Taxonomy" id="48710"/>
    <lineage>
        <taxon>Eukaryota</taxon>
        <taxon>Metazoa</taxon>
        <taxon>Ecdysozoa</taxon>
        <taxon>Arthropoda</taxon>
        <taxon>Hexapoda</taxon>
        <taxon>Collembola</taxon>
        <taxon>Entomobryomorpha</taxon>
        <taxon>Entomobryoidea</taxon>
        <taxon>Orchesellidae</taxon>
        <taxon>Orchesellinae</taxon>
        <taxon>Orchesella</taxon>
    </lineage>
</organism>
<evidence type="ECO:0000313" key="2">
    <source>
        <dbReference type="EMBL" id="CAL8072772.1"/>
    </source>
</evidence>
<dbReference type="Proteomes" id="UP001642540">
    <property type="component" value="Unassembled WGS sequence"/>
</dbReference>
<dbReference type="InterPro" id="IPR011050">
    <property type="entry name" value="Pectin_lyase_fold/virulence"/>
</dbReference>
<dbReference type="Gene3D" id="2.160.20.10">
    <property type="entry name" value="Single-stranded right-handed beta-helix, Pectin lyase-like"/>
    <property type="match status" value="1"/>
</dbReference>
<accession>A0ABP1PPI9</accession>
<gene>
    <name evidence="2" type="ORF">ODALV1_LOCUS2316</name>
</gene>
<dbReference type="SUPFAM" id="SSF51126">
    <property type="entry name" value="Pectin lyase-like"/>
    <property type="match status" value="1"/>
</dbReference>
<evidence type="ECO:0000256" key="1">
    <source>
        <dbReference type="SAM" id="SignalP"/>
    </source>
</evidence>
<sequence>MQLFHSGLVLLVGCLVCLIEAKKFSVKNAKELQKALDEASPGDTIGLGPEDFKGAFVITKDGKQGSPITLVADDQKFKEKCRIIGEGSKAALTVKGHFWNLRYFAIENKNSEGLLIEGSNNTVSSIVVEFVKKSIHVKGESNTLEDVTVRDASEGINLEGSYNNVKRSAVIGAKPSLLAAKGTCCGNLEGNSFDSDMDMKGSGYKTSLNVINGKPQDEA</sequence>